<name>A0A921JWT8_9LACO</name>
<evidence type="ECO:0000313" key="2">
    <source>
        <dbReference type="EMBL" id="HJE86067.1"/>
    </source>
</evidence>
<dbReference type="Gene3D" id="3.30.450.90">
    <property type="match status" value="1"/>
</dbReference>
<dbReference type="Proteomes" id="UP000721920">
    <property type="component" value="Unassembled WGS sequence"/>
</dbReference>
<proteinExistence type="predicted"/>
<reference evidence="2" key="2">
    <citation type="submission" date="2021-09" db="EMBL/GenBank/DDBJ databases">
        <authorList>
            <person name="Gilroy R."/>
        </authorList>
    </citation>
    <scope>NUCLEOTIDE SEQUENCE</scope>
    <source>
        <strain evidence="2">CHK173-2145</strain>
    </source>
</reference>
<sequence length="76" mass="8702">MIKDFIRELLAAAISRQTSDIYILPQATGYQIRLRQLGAVTQWRQITQMLGTQVITYFKFQANMAVSENRRPQVGG</sequence>
<accession>A0A921JWT8</accession>
<dbReference type="Pfam" id="PF00437">
    <property type="entry name" value="T2SSE"/>
    <property type="match status" value="1"/>
</dbReference>
<gene>
    <name evidence="2" type="ORF">K8U88_00645</name>
</gene>
<reference evidence="2" key="1">
    <citation type="journal article" date="2021" name="PeerJ">
        <title>Extensive microbial diversity within the chicken gut microbiome revealed by metagenomics and culture.</title>
        <authorList>
            <person name="Gilroy R."/>
            <person name="Ravi A."/>
            <person name="Getino M."/>
            <person name="Pursley I."/>
            <person name="Horton D.L."/>
            <person name="Alikhan N.F."/>
            <person name="Baker D."/>
            <person name="Gharbi K."/>
            <person name="Hall N."/>
            <person name="Watson M."/>
            <person name="Adriaenssens E.M."/>
            <person name="Foster-Nyarko E."/>
            <person name="Jarju S."/>
            <person name="Secka A."/>
            <person name="Antonio M."/>
            <person name="Oren A."/>
            <person name="Chaudhuri R.R."/>
            <person name="La Ragione R."/>
            <person name="Hildebrand F."/>
            <person name="Pallen M.J."/>
        </authorList>
    </citation>
    <scope>NUCLEOTIDE SEQUENCE</scope>
    <source>
        <strain evidence="2">CHK173-2145</strain>
    </source>
</reference>
<feature type="domain" description="Bacterial type II secretion system protein E" evidence="1">
    <location>
        <begin position="2"/>
        <end position="74"/>
    </location>
</feature>
<protein>
    <recommendedName>
        <fullName evidence="1">Bacterial type II secretion system protein E domain-containing protein</fullName>
    </recommendedName>
</protein>
<organism evidence="2 3">
    <name type="scientific">Levilactobacillus hammesii</name>
    <dbReference type="NCBI Taxonomy" id="267633"/>
    <lineage>
        <taxon>Bacteria</taxon>
        <taxon>Bacillati</taxon>
        <taxon>Bacillota</taxon>
        <taxon>Bacilli</taxon>
        <taxon>Lactobacillales</taxon>
        <taxon>Lactobacillaceae</taxon>
        <taxon>Levilactobacillus</taxon>
    </lineage>
</organism>
<dbReference type="InterPro" id="IPR001482">
    <property type="entry name" value="T2SS/T4SS_dom"/>
</dbReference>
<evidence type="ECO:0000259" key="1">
    <source>
        <dbReference type="Pfam" id="PF00437"/>
    </source>
</evidence>
<dbReference type="AlphaFoldDB" id="A0A921JWT8"/>
<comment type="caution">
    <text evidence="2">The sequence shown here is derived from an EMBL/GenBank/DDBJ whole genome shotgun (WGS) entry which is preliminary data.</text>
</comment>
<dbReference type="EMBL" id="DYXN01000011">
    <property type="protein sequence ID" value="HJE86067.1"/>
    <property type="molecule type" value="Genomic_DNA"/>
</dbReference>
<evidence type="ECO:0000313" key="3">
    <source>
        <dbReference type="Proteomes" id="UP000721920"/>
    </source>
</evidence>